<dbReference type="PANTHER" id="PTHR34186:SF2">
    <property type="entry name" value="CYANATE HYDRATASE"/>
    <property type="match status" value="1"/>
</dbReference>
<dbReference type="EMBL" id="LHPF02000034">
    <property type="protein sequence ID" value="PSC68704.1"/>
    <property type="molecule type" value="Genomic_DNA"/>
</dbReference>
<accession>A0A2P6V3P9</accession>
<sequence length="193" mass="20889">MCSTTKAVLAPRTRDAKVEFVEELLAAKAASGKSFDQIAAECGWTNAYAAQLFFNQAQLKEGAAGKLKVAVPQLRFGMEMAAKLQVAVPQLSNEALAVMQRPPVRGFDTELAQDPLIYRLVEAVNHYGESLRALINEQHGDGIMSAIDFFVTADKITGKQGEGRVAITFNGKFLPHIEQLAENNTAATGAKQH</sequence>
<organism evidence="4 5">
    <name type="scientific">Micractinium conductrix</name>
    <dbReference type="NCBI Taxonomy" id="554055"/>
    <lineage>
        <taxon>Eukaryota</taxon>
        <taxon>Viridiplantae</taxon>
        <taxon>Chlorophyta</taxon>
        <taxon>core chlorophytes</taxon>
        <taxon>Trebouxiophyceae</taxon>
        <taxon>Chlorellales</taxon>
        <taxon>Chlorellaceae</taxon>
        <taxon>Chlorella clade</taxon>
        <taxon>Micractinium</taxon>
    </lineage>
</organism>
<dbReference type="InterPro" id="IPR010982">
    <property type="entry name" value="Lambda_DNA-bd_dom_sf"/>
</dbReference>
<evidence type="ECO:0000256" key="1">
    <source>
        <dbReference type="ARBA" id="ARBA00003561"/>
    </source>
</evidence>
<proteinExistence type="predicted"/>
<dbReference type="InterPro" id="IPR008076">
    <property type="entry name" value="Cyanase"/>
</dbReference>
<dbReference type="GO" id="GO:0003677">
    <property type="term" value="F:DNA binding"/>
    <property type="evidence" value="ECO:0007669"/>
    <property type="project" value="InterPro"/>
</dbReference>
<evidence type="ECO:0000259" key="3">
    <source>
        <dbReference type="SMART" id="SM01116"/>
    </source>
</evidence>
<comment type="caution">
    <text evidence="4">The sequence shown here is derived from an EMBL/GenBank/DDBJ whole genome shotgun (WGS) entry which is preliminary data.</text>
</comment>
<dbReference type="OrthoDB" id="10019422at2759"/>
<reference evidence="4 5" key="1">
    <citation type="journal article" date="2018" name="Plant J.">
        <title>Genome sequences of Chlorella sorokiniana UTEX 1602 and Micractinium conductrix SAG 241.80: implications to maltose excretion by a green alga.</title>
        <authorList>
            <person name="Arriola M.B."/>
            <person name="Velmurugan N."/>
            <person name="Zhang Y."/>
            <person name="Plunkett M.H."/>
            <person name="Hondzo H."/>
            <person name="Barney B.M."/>
        </authorList>
    </citation>
    <scope>NUCLEOTIDE SEQUENCE [LARGE SCALE GENOMIC DNA]</scope>
    <source>
        <strain evidence="4 5">SAG 241.80</strain>
    </source>
</reference>
<evidence type="ECO:0000313" key="5">
    <source>
        <dbReference type="Proteomes" id="UP000239649"/>
    </source>
</evidence>
<dbReference type="Proteomes" id="UP000239649">
    <property type="component" value="Unassembled WGS sequence"/>
</dbReference>
<dbReference type="PRINTS" id="PR01693">
    <property type="entry name" value="CYANASE"/>
</dbReference>
<dbReference type="AlphaFoldDB" id="A0A2P6V3P9"/>
<dbReference type="InterPro" id="IPR003712">
    <property type="entry name" value="Cyanate_lyase_C"/>
</dbReference>
<dbReference type="SMART" id="SM01116">
    <property type="entry name" value="Cyanate_lyase"/>
    <property type="match status" value="1"/>
</dbReference>
<feature type="domain" description="Cyanate lyase C-terminal" evidence="3">
    <location>
        <begin position="106"/>
        <end position="179"/>
    </location>
</feature>
<dbReference type="GO" id="GO:0008824">
    <property type="term" value="F:cyanate hydratase activity"/>
    <property type="evidence" value="ECO:0007669"/>
    <property type="project" value="InterPro"/>
</dbReference>
<dbReference type="Gene3D" id="1.10.260.40">
    <property type="entry name" value="lambda repressor-like DNA-binding domains"/>
    <property type="match status" value="1"/>
</dbReference>
<name>A0A2P6V3P9_9CHLO</name>
<dbReference type="Pfam" id="PF02560">
    <property type="entry name" value="Cyanate_lyase"/>
    <property type="match status" value="1"/>
</dbReference>
<protein>
    <submittedName>
        <fullName evidence="4">Cyanate hydratase</fullName>
    </submittedName>
</protein>
<keyword evidence="2" id="KW-0456">Lyase</keyword>
<dbReference type="STRING" id="554055.A0A2P6V3P9"/>
<dbReference type="SUPFAM" id="SSF47413">
    <property type="entry name" value="lambda repressor-like DNA-binding domains"/>
    <property type="match status" value="1"/>
</dbReference>
<dbReference type="Gene3D" id="3.30.1160.10">
    <property type="entry name" value="Cyanate lyase, C-terminal domain"/>
    <property type="match status" value="1"/>
</dbReference>
<evidence type="ECO:0000256" key="2">
    <source>
        <dbReference type="ARBA" id="ARBA00023239"/>
    </source>
</evidence>
<comment type="function">
    <text evidence="1">Catalyzes the reaction of cyanate with bicarbonate to produce ammonia and carbon dioxide.</text>
</comment>
<dbReference type="PIRSF" id="PIRSF001263">
    <property type="entry name" value="Cyanate_hydratas"/>
    <property type="match status" value="1"/>
</dbReference>
<keyword evidence="5" id="KW-1185">Reference proteome</keyword>
<evidence type="ECO:0000313" key="4">
    <source>
        <dbReference type="EMBL" id="PSC68704.1"/>
    </source>
</evidence>
<dbReference type="SUPFAM" id="SSF55234">
    <property type="entry name" value="Cyanase C-terminal domain"/>
    <property type="match status" value="1"/>
</dbReference>
<dbReference type="InterPro" id="IPR036581">
    <property type="entry name" value="Cyanate_lyase_C_sf"/>
</dbReference>
<gene>
    <name evidence="4" type="ORF">C2E20_7715</name>
</gene>
<dbReference type="PANTHER" id="PTHR34186">
    <property type="entry name" value="CYANATE HYDRATASE"/>
    <property type="match status" value="1"/>
</dbReference>